<reference evidence="7 8" key="1">
    <citation type="journal article" date="2019" name="New Phytol.">
        <title>Comparative genomics reveals unique wood-decay strategies and fruiting body development in the Schizophyllaceae.</title>
        <authorList>
            <person name="Almasi E."/>
            <person name="Sahu N."/>
            <person name="Krizsan K."/>
            <person name="Balint B."/>
            <person name="Kovacs G.M."/>
            <person name="Kiss B."/>
            <person name="Cseklye J."/>
            <person name="Drula E."/>
            <person name="Henrissat B."/>
            <person name="Nagy I."/>
            <person name="Chovatia M."/>
            <person name="Adam C."/>
            <person name="LaButti K."/>
            <person name="Lipzen A."/>
            <person name="Riley R."/>
            <person name="Grigoriev I.V."/>
            <person name="Nagy L.G."/>
        </authorList>
    </citation>
    <scope>NUCLEOTIDE SEQUENCE [LARGE SCALE GENOMIC DNA]</scope>
    <source>
        <strain evidence="7 8">NL-1724</strain>
    </source>
</reference>
<dbReference type="PANTHER" id="PTHR33337:SF40">
    <property type="entry name" value="CENP-V_GFA DOMAIN-CONTAINING PROTEIN-RELATED"/>
    <property type="match status" value="1"/>
</dbReference>
<dbReference type="Gene3D" id="3.90.1590.10">
    <property type="entry name" value="glutathione-dependent formaldehyde- activating enzyme (gfa)"/>
    <property type="match status" value="1"/>
</dbReference>
<dbReference type="SUPFAM" id="SSF51316">
    <property type="entry name" value="Mss4-like"/>
    <property type="match status" value="1"/>
</dbReference>
<keyword evidence="3" id="KW-0862">Zinc</keyword>
<feature type="region of interest" description="Disordered" evidence="5">
    <location>
        <begin position="173"/>
        <end position="245"/>
    </location>
</feature>
<protein>
    <submittedName>
        <fullName evidence="7">Mss4-like protein</fullName>
    </submittedName>
</protein>
<feature type="region of interest" description="Disordered" evidence="5">
    <location>
        <begin position="344"/>
        <end position="377"/>
    </location>
</feature>
<dbReference type="GO" id="GO:0046872">
    <property type="term" value="F:metal ion binding"/>
    <property type="evidence" value="ECO:0007669"/>
    <property type="project" value="UniProtKB-KW"/>
</dbReference>
<keyword evidence="2" id="KW-0479">Metal-binding</keyword>
<evidence type="ECO:0000259" key="6">
    <source>
        <dbReference type="PROSITE" id="PS51891"/>
    </source>
</evidence>
<comment type="similarity">
    <text evidence="1">Belongs to the Gfa family.</text>
</comment>
<evidence type="ECO:0000256" key="5">
    <source>
        <dbReference type="SAM" id="MobiDB-lite"/>
    </source>
</evidence>
<dbReference type="Pfam" id="PF04828">
    <property type="entry name" value="GFA"/>
    <property type="match status" value="1"/>
</dbReference>
<dbReference type="Proteomes" id="UP000320762">
    <property type="component" value="Unassembled WGS sequence"/>
</dbReference>
<dbReference type="EMBL" id="VDMD01000022">
    <property type="protein sequence ID" value="TRM60426.1"/>
    <property type="molecule type" value="Genomic_DNA"/>
</dbReference>
<keyword evidence="4" id="KW-0456">Lyase</keyword>
<feature type="compositionally biased region" description="Basic and acidic residues" evidence="5">
    <location>
        <begin position="193"/>
        <end position="212"/>
    </location>
</feature>
<evidence type="ECO:0000313" key="8">
    <source>
        <dbReference type="Proteomes" id="UP000320762"/>
    </source>
</evidence>
<dbReference type="AlphaFoldDB" id="A0A550C6T2"/>
<evidence type="ECO:0000313" key="7">
    <source>
        <dbReference type="EMBL" id="TRM60426.1"/>
    </source>
</evidence>
<proteinExistence type="inferred from homology"/>
<accession>A0A550C6T2</accession>
<dbReference type="PANTHER" id="PTHR33337">
    <property type="entry name" value="GFA DOMAIN-CONTAINING PROTEIN"/>
    <property type="match status" value="1"/>
</dbReference>
<evidence type="ECO:0000256" key="1">
    <source>
        <dbReference type="ARBA" id="ARBA00005495"/>
    </source>
</evidence>
<dbReference type="OrthoDB" id="9970124at2759"/>
<evidence type="ECO:0000256" key="4">
    <source>
        <dbReference type="ARBA" id="ARBA00023239"/>
    </source>
</evidence>
<name>A0A550C6T2_9AGAR</name>
<feature type="domain" description="CENP-V/GFA" evidence="6">
    <location>
        <begin position="28"/>
        <end position="139"/>
    </location>
</feature>
<dbReference type="InterPro" id="IPR011057">
    <property type="entry name" value="Mss4-like_sf"/>
</dbReference>
<evidence type="ECO:0000256" key="2">
    <source>
        <dbReference type="ARBA" id="ARBA00022723"/>
    </source>
</evidence>
<comment type="caution">
    <text evidence="7">The sequence shown here is derived from an EMBL/GenBank/DDBJ whole genome shotgun (WGS) entry which is preliminary data.</text>
</comment>
<dbReference type="STRING" id="97359.A0A550C6T2"/>
<dbReference type="InterPro" id="IPR006913">
    <property type="entry name" value="CENP-V/GFA"/>
</dbReference>
<evidence type="ECO:0000256" key="3">
    <source>
        <dbReference type="ARBA" id="ARBA00022833"/>
    </source>
</evidence>
<sequence>MHSSERPSPEDDWRSRPPYAEGRRMVFYTGGCHCQRVQYCIYREKPLDSKYCHCRECQALHGAPMQWACVFRKVDVKFTKGLDDLAFYYAPDRSTNHLLPCKVSCGHCRAPLMDEGNNILMLFPTNINFTDSPKREGYRGRTADEKRSLFAPQCHIFYGSRVCDIPDGKPKFKTHKGGEEVPEVVGGASPPTRAERRQSTRVSRVETLKREVPTSSRSIRRSLPLTPGQASPAPSVRALPESPQRADSLLPMRADVELPSRRESLKSFKPADGLIHDEVPPYVGLPKQNSPPQRYDWGMPDLRMPELRMLGEWGTSDNTSETEVSDVLRDSGVDVVSEVFRGDKSSRVSRYSQESDDLREEPRYPPNGVVSPVGHYG</sequence>
<dbReference type="PROSITE" id="PS51891">
    <property type="entry name" value="CENP_V_GFA"/>
    <property type="match status" value="1"/>
</dbReference>
<gene>
    <name evidence="7" type="ORF">BD626DRAFT_632557</name>
</gene>
<dbReference type="GO" id="GO:0016846">
    <property type="term" value="F:carbon-sulfur lyase activity"/>
    <property type="evidence" value="ECO:0007669"/>
    <property type="project" value="InterPro"/>
</dbReference>
<organism evidence="7 8">
    <name type="scientific">Schizophyllum amplum</name>
    <dbReference type="NCBI Taxonomy" id="97359"/>
    <lineage>
        <taxon>Eukaryota</taxon>
        <taxon>Fungi</taxon>
        <taxon>Dikarya</taxon>
        <taxon>Basidiomycota</taxon>
        <taxon>Agaricomycotina</taxon>
        <taxon>Agaricomycetes</taxon>
        <taxon>Agaricomycetidae</taxon>
        <taxon>Agaricales</taxon>
        <taxon>Schizophyllaceae</taxon>
        <taxon>Schizophyllum</taxon>
    </lineage>
</organism>
<keyword evidence="8" id="KW-1185">Reference proteome</keyword>